<keyword evidence="2" id="KW-1185">Reference proteome</keyword>
<proteinExistence type="predicted"/>
<reference evidence="1 2" key="1">
    <citation type="submission" date="2016-01" db="EMBL/GenBank/DDBJ databases">
        <authorList>
            <person name="Regsiter A."/>
            <person name="william w."/>
        </authorList>
    </citation>
    <scope>NUCLEOTIDE SEQUENCE [LARGE SCALE GENOMIC DNA]</scope>
    <source>
        <strain evidence="1 2">CFBP 6927</strain>
    </source>
</reference>
<protein>
    <submittedName>
        <fullName evidence="1">Uncharacterized protein</fullName>
    </submittedName>
</protein>
<accession>A0ABM9VCS4</accession>
<gene>
    <name evidence="1" type="ORF">AGR13a_Cc20176</name>
</gene>
<comment type="caution">
    <text evidence="1">The sequence shown here is derived from an EMBL/GenBank/DDBJ whole genome shotgun (WGS) entry which is preliminary data.</text>
</comment>
<sequence length="27" mass="2918">MAGYRTDRAADETGFMGNGVIHFSSNL</sequence>
<name>A0ABM9VCS4_9HYPH</name>
<organism evidence="1 2">
    <name type="scientific">Agrobacterium genomosp. 13 str. CFBP 6927</name>
    <dbReference type="NCBI Taxonomy" id="1183428"/>
    <lineage>
        <taxon>Bacteria</taxon>
        <taxon>Pseudomonadati</taxon>
        <taxon>Pseudomonadota</taxon>
        <taxon>Alphaproteobacteria</taxon>
        <taxon>Hyphomicrobiales</taxon>
        <taxon>Rhizobiaceae</taxon>
        <taxon>Rhizobium/Agrobacterium group</taxon>
        <taxon>Agrobacterium</taxon>
        <taxon>Agrobacterium tumefaciens complex</taxon>
    </lineage>
</organism>
<dbReference type="Proteomes" id="UP000191812">
    <property type="component" value="Unassembled WGS sequence"/>
</dbReference>
<evidence type="ECO:0000313" key="2">
    <source>
        <dbReference type="Proteomes" id="UP000191812"/>
    </source>
</evidence>
<evidence type="ECO:0000313" key="1">
    <source>
        <dbReference type="EMBL" id="CUX18159.1"/>
    </source>
</evidence>
<dbReference type="EMBL" id="FBWH01000012">
    <property type="protein sequence ID" value="CUX18159.1"/>
    <property type="molecule type" value="Genomic_DNA"/>
</dbReference>